<keyword evidence="9" id="KW-0539">Nucleus</keyword>
<feature type="domain" description="C2H2-type" evidence="11">
    <location>
        <begin position="132"/>
        <end position="159"/>
    </location>
</feature>
<dbReference type="Proteomes" id="UP001201812">
    <property type="component" value="Unassembled WGS sequence"/>
</dbReference>
<keyword evidence="6" id="KW-0805">Transcription regulation</keyword>
<keyword evidence="8" id="KW-0804">Transcription</keyword>
<dbReference type="InterPro" id="IPR013087">
    <property type="entry name" value="Znf_C2H2_type"/>
</dbReference>
<dbReference type="InterPro" id="IPR036236">
    <property type="entry name" value="Znf_C2H2_sf"/>
</dbReference>
<dbReference type="GO" id="GO:0005634">
    <property type="term" value="C:nucleus"/>
    <property type="evidence" value="ECO:0007669"/>
    <property type="project" value="UniProtKB-SubCell"/>
</dbReference>
<keyword evidence="3" id="KW-0677">Repeat</keyword>
<dbReference type="EMBL" id="JAKKPZ010000012">
    <property type="protein sequence ID" value="KAI1715008.1"/>
    <property type="molecule type" value="Genomic_DNA"/>
</dbReference>
<evidence type="ECO:0000256" key="6">
    <source>
        <dbReference type="ARBA" id="ARBA00023015"/>
    </source>
</evidence>
<evidence type="ECO:0000256" key="10">
    <source>
        <dbReference type="PROSITE-ProRule" id="PRU00042"/>
    </source>
</evidence>
<keyword evidence="7" id="KW-0238">DNA-binding</keyword>
<accession>A0AAD4N874</accession>
<evidence type="ECO:0000256" key="8">
    <source>
        <dbReference type="ARBA" id="ARBA00023163"/>
    </source>
</evidence>
<keyword evidence="5" id="KW-0862">Zinc</keyword>
<dbReference type="PANTHER" id="PTHR24404">
    <property type="entry name" value="ZINC FINGER PROTEIN"/>
    <property type="match status" value="1"/>
</dbReference>
<evidence type="ECO:0000256" key="9">
    <source>
        <dbReference type="ARBA" id="ARBA00023242"/>
    </source>
</evidence>
<dbReference type="GO" id="GO:0000978">
    <property type="term" value="F:RNA polymerase II cis-regulatory region sequence-specific DNA binding"/>
    <property type="evidence" value="ECO:0007669"/>
    <property type="project" value="TreeGrafter"/>
</dbReference>
<evidence type="ECO:0000313" key="13">
    <source>
        <dbReference type="Proteomes" id="UP001201812"/>
    </source>
</evidence>
<evidence type="ECO:0000313" key="12">
    <source>
        <dbReference type="EMBL" id="KAI1715008.1"/>
    </source>
</evidence>
<dbReference type="Pfam" id="PF00096">
    <property type="entry name" value="zf-C2H2"/>
    <property type="match status" value="1"/>
</dbReference>
<dbReference type="FunFam" id="3.30.160.60:FF:000446">
    <property type="entry name" value="Zinc finger protein"/>
    <property type="match status" value="1"/>
</dbReference>
<dbReference type="InterPro" id="IPR050589">
    <property type="entry name" value="Ikaros_C2H2-ZF"/>
</dbReference>
<gene>
    <name evidence="12" type="ORF">DdX_08285</name>
</gene>
<dbReference type="Gene3D" id="3.30.160.60">
    <property type="entry name" value="Classic Zinc Finger"/>
    <property type="match status" value="2"/>
</dbReference>
<dbReference type="GO" id="GO:0003700">
    <property type="term" value="F:DNA-binding transcription factor activity"/>
    <property type="evidence" value="ECO:0007669"/>
    <property type="project" value="TreeGrafter"/>
</dbReference>
<evidence type="ECO:0000256" key="1">
    <source>
        <dbReference type="ARBA" id="ARBA00004123"/>
    </source>
</evidence>
<evidence type="ECO:0000259" key="11">
    <source>
        <dbReference type="PROSITE" id="PS50157"/>
    </source>
</evidence>
<evidence type="ECO:0000256" key="3">
    <source>
        <dbReference type="ARBA" id="ARBA00022737"/>
    </source>
</evidence>
<dbReference type="SMART" id="SM00355">
    <property type="entry name" value="ZnF_C2H2"/>
    <property type="match status" value="2"/>
</dbReference>
<dbReference type="FunFam" id="3.30.160.60:FF:001485">
    <property type="entry name" value="Krueppel-related zinc finger protein"/>
    <property type="match status" value="1"/>
</dbReference>
<reference evidence="12" key="1">
    <citation type="submission" date="2022-01" db="EMBL/GenBank/DDBJ databases">
        <title>Genome Sequence Resource for Two Populations of Ditylenchus destructor, the Migratory Endoparasitic Phytonematode.</title>
        <authorList>
            <person name="Zhang H."/>
            <person name="Lin R."/>
            <person name="Xie B."/>
        </authorList>
    </citation>
    <scope>NUCLEOTIDE SEQUENCE</scope>
    <source>
        <strain evidence="12">BazhouSP</strain>
    </source>
</reference>
<keyword evidence="4 10" id="KW-0863">Zinc-finger</keyword>
<proteinExistence type="predicted"/>
<evidence type="ECO:0000256" key="2">
    <source>
        <dbReference type="ARBA" id="ARBA00022723"/>
    </source>
</evidence>
<evidence type="ECO:0000256" key="7">
    <source>
        <dbReference type="ARBA" id="ARBA00023125"/>
    </source>
</evidence>
<name>A0AAD4N874_9BILA</name>
<comment type="caution">
    <text evidence="12">The sequence shown here is derived from an EMBL/GenBank/DDBJ whole genome shotgun (WGS) entry which is preliminary data.</text>
</comment>
<dbReference type="GO" id="GO:0000122">
    <property type="term" value="P:negative regulation of transcription by RNA polymerase II"/>
    <property type="evidence" value="ECO:0007669"/>
    <property type="project" value="UniProtKB-ARBA"/>
</dbReference>
<organism evidence="12 13">
    <name type="scientific">Ditylenchus destructor</name>
    <dbReference type="NCBI Taxonomy" id="166010"/>
    <lineage>
        <taxon>Eukaryota</taxon>
        <taxon>Metazoa</taxon>
        <taxon>Ecdysozoa</taxon>
        <taxon>Nematoda</taxon>
        <taxon>Chromadorea</taxon>
        <taxon>Rhabditida</taxon>
        <taxon>Tylenchina</taxon>
        <taxon>Tylenchomorpha</taxon>
        <taxon>Sphaerularioidea</taxon>
        <taxon>Anguinidae</taxon>
        <taxon>Anguininae</taxon>
        <taxon>Ditylenchus</taxon>
    </lineage>
</organism>
<dbReference type="PROSITE" id="PS50157">
    <property type="entry name" value="ZINC_FINGER_C2H2_2"/>
    <property type="match status" value="1"/>
</dbReference>
<dbReference type="GO" id="GO:0008270">
    <property type="term" value="F:zinc ion binding"/>
    <property type="evidence" value="ECO:0007669"/>
    <property type="project" value="UniProtKB-KW"/>
</dbReference>
<dbReference type="AlphaFoldDB" id="A0AAD4N874"/>
<dbReference type="PANTHER" id="PTHR24404:SF110">
    <property type="entry name" value="C2H2-TYPE DOMAIN-CONTAINING PROTEIN"/>
    <property type="match status" value="1"/>
</dbReference>
<protein>
    <submittedName>
        <fullName evidence="12">Zinc-finger double domain-containing protein</fullName>
    </submittedName>
</protein>
<sequence>MHSFQFSPSEISATIESIFNGTELAAEQMSTMKIYLEQVIYSESSIVNWTIHIDDIDQNQLAFLVLSIRNSLVNALLKRLQESGVMSPNGSDELTDTNHIAIRKTKRSEWDDCNATLAGHIRSCLASYEKPHKCNECSYTCVNLGSLQNHMRIHTGEKPFKCHLCSYASSQKGNLATQNEYHQY</sequence>
<dbReference type="PROSITE" id="PS00028">
    <property type="entry name" value="ZINC_FINGER_C2H2_1"/>
    <property type="match status" value="1"/>
</dbReference>
<comment type="subcellular location">
    <subcellularLocation>
        <location evidence="1">Nucleus</location>
    </subcellularLocation>
</comment>
<keyword evidence="2" id="KW-0479">Metal-binding</keyword>
<dbReference type="SUPFAM" id="SSF57667">
    <property type="entry name" value="beta-beta-alpha zinc fingers"/>
    <property type="match status" value="1"/>
</dbReference>
<evidence type="ECO:0000256" key="5">
    <source>
        <dbReference type="ARBA" id="ARBA00022833"/>
    </source>
</evidence>
<keyword evidence="13" id="KW-1185">Reference proteome</keyword>
<evidence type="ECO:0000256" key="4">
    <source>
        <dbReference type="ARBA" id="ARBA00022771"/>
    </source>
</evidence>